<proteinExistence type="predicted"/>
<sequence length="180" mass="19856">MNKLSRIAPAAVGAVYPLLWYFGHGRGMFFWLAGGMCGLWLMRAAVSKGGGTGRAVSLLAAAFFAAVMLLRQPGWMYWYPVAVSLLMLGLFGSSLFARQTLVERLARLQHPDLPPEGVRHTRRVTQIWCGFFVFNAAAAALLVLSGRHGWWALYTGAVSYILMGALFAGEWVYRKAVLKI</sequence>
<feature type="transmembrane region" description="Helical" evidence="1">
    <location>
        <begin position="7"/>
        <end position="23"/>
    </location>
</feature>
<dbReference type="KEGG" id="nmus:H7A79_2244"/>
<dbReference type="AlphaFoldDB" id="A0A7H1MAQ6"/>
<evidence type="ECO:0000313" key="2">
    <source>
        <dbReference type="EMBL" id="QNT58721.1"/>
    </source>
</evidence>
<keyword evidence="1" id="KW-0472">Membrane</keyword>
<protein>
    <submittedName>
        <fullName evidence="2">Membrane protein</fullName>
    </submittedName>
</protein>
<organism evidence="2 3">
    <name type="scientific">Neisseria musculi</name>
    <dbReference type="NCBI Taxonomy" id="1815583"/>
    <lineage>
        <taxon>Bacteria</taxon>
        <taxon>Pseudomonadati</taxon>
        <taxon>Pseudomonadota</taxon>
        <taxon>Betaproteobacteria</taxon>
        <taxon>Neisseriales</taxon>
        <taxon>Neisseriaceae</taxon>
        <taxon>Neisseria</taxon>
    </lineage>
</organism>
<feature type="transmembrane region" description="Helical" evidence="1">
    <location>
        <begin position="53"/>
        <end position="70"/>
    </location>
</feature>
<evidence type="ECO:0000313" key="3">
    <source>
        <dbReference type="Proteomes" id="UP000516412"/>
    </source>
</evidence>
<feature type="transmembrane region" description="Helical" evidence="1">
    <location>
        <begin position="151"/>
        <end position="173"/>
    </location>
</feature>
<evidence type="ECO:0000256" key="1">
    <source>
        <dbReference type="SAM" id="Phobius"/>
    </source>
</evidence>
<dbReference type="EMBL" id="CP060414">
    <property type="protein sequence ID" value="QNT58721.1"/>
    <property type="molecule type" value="Genomic_DNA"/>
</dbReference>
<reference evidence="2" key="1">
    <citation type="submission" date="2024-06" db="EMBL/GenBank/DDBJ databases">
        <title>Complete Genome Sequence of mouse commensal type strain Neisseria musculi.</title>
        <authorList>
            <person name="Thapa E."/>
            <person name="Aluvathingal J."/>
            <person name="Nadendla S."/>
            <person name="Mehta A."/>
            <person name="Tettelin H."/>
            <person name="Weyand N.J."/>
        </authorList>
    </citation>
    <scope>NUCLEOTIDE SEQUENCE</scope>
    <source>
        <strain evidence="2">NW831</strain>
    </source>
</reference>
<dbReference type="RefSeq" id="WP_187001714.1">
    <property type="nucleotide sequence ID" value="NZ_CP060414.2"/>
</dbReference>
<feature type="transmembrane region" description="Helical" evidence="1">
    <location>
        <begin position="29"/>
        <end position="46"/>
    </location>
</feature>
<name>A0A7H1MAQ6_9NEIS</name>
<keyword evidence="3" id="KW-1185">Reference proteome</keyword>
<feature type="transmembrane region" description="Helical" evidence="1">
    <location>
        <begin position="127"/>
        <end position="145"/>
    </location>
</feature>
<keyword evidence="1" id="KW-0812">Transmembrane</keyword>
<keyword evidence="1" id="KW-1133">Transmembrane helix</keyword>
<gene>
    <name evidence="2" type="ORF">H7A79_2244</name>
</gene>
<accession>A0A7H1MAQ6</accession>
<feature type="transmembrane region" description="Helical" evidence="1">
    <location>
        <begin position="76"/>
        <end position="97"/>
    </location>
</feature>
<dbReference type="Proteomes" id="UP000516412">
    <property type="component" value="Chromosome"/>
</dbReference>